<evidence type="ECO:0000256" key="5">
    <source>
        <dbReference type="ARBA" id="ARBA00023136"/>
    </source>
</evidence>
<evidence type="ECO:0000313" key="9">
    <source>
        <dbReference type="EMBL" id="RZQ63789.1"/>
    </source>
</evidence>
<dbReference type="RefSeq" id="WP_130475315.1">
    <property type="nucleotide sequence ID" value="NZ_SFCC01000005.1"/>
</dbReference>
<organism evidence="9 10">
    <name type="scientific">Amycolatopsis suaedae</name>
    <dbReference type="NCBI Taxonomy" id="2510978"/>
    <lineage>
        <taxon>Bacteria</taxon>
        <taxon>Bacillati</taxon>
        <taxon>Actinomycetota</taxon>
        <taxon>Actinomycetes</taxon>
        <taxon>Pseudonocardiales</taxon>
        <taxon>Pseudonocardiaceae</taxon>
        <taxon>Amycolatopsis</taxon>
    </lineage>
</organism>
<dbReference type="InterPro" id="IPR027383">
    <property type="entry name" value="Znf_put"/>
</dbReference>
<dbReference type="PANTHER" id="PTHR37461:SF1">
    <property type="entry name" value="ANTI-SIGMA-K FACTOR RSKA"/>
    <property type="match status" value="1"/>
</dbReference>
<gene>
    <name evidence="9" type="ORF">EWH70_11515</name>
</gene>
<comment type="subcellular location">
    <subcellularLocation>
        <location evidence="1">Membrane</location>
        <topology evidence="1">Single-pass membrane protein</topology>
    </subcellularLocation>
</comment>
<keyword evidence="5 7" id="KW-0472">Membrane</keyword>
<dbReference type="InterPro" id="IPR041916">
    <property type="entry name" value="Anti_sigma_zinc_sf"/>
</dbReference>
<evidence type="ECO:0000256" key="3">
    <source>
        <dbReference type="ARBA" id="ARBA00022989"/>
    </source>
</evidence>
<reference evidence="9 10" key="1">
    <citation type="submission" date="2019-02" db="EMBL/GenBank/DDBJ databases">
        <title>Draft genome sequence of Amycolatopsis sp. 8-3EHSu isolated from roots of Suaeda maritima.</title>
        <authorList>
            <person name="Duangmal K."/>
            <person name="Chantavorakit T."/>
        </authorList>
    </citation>
    <scope>NUCLEOTIDE SEQUENCE [LARGE SCALE GENOMIC DNA]</scope>
    <source>
        <strain evidence="9 10">8-3EHSu</strain>
    </source>
</reference>
<accession>A0A4Q7J994</accession>
<comment type="caution">
    <text evidence="9">The sequence shown here is derived from an EMBL/GenBank/DDBJ whole genome shotgun (WGS) entry which is preliminary data.</text>
</comment>
<dbReference type="GO" id="GO:0016989">
    <property type="term" value="F:sigma factor antagonist activity"/>
    <property type="evidence" value="ECO:0007669"/>
    <property type="project" value="TreeGrafter"/>
</dbReference>
<evidence type="ECO:0000256" key="1">
    <source>
        <dbReference type="ARBA" id="ARBA00004167"/>
    </source>
</evidence>
<evidence type="ECO:0000256" key="4">
    <source>
        <dbReference type="ARBA" id="ARBA00023015"/>
    </source>
</evidence>
<dbReference type="InterPro" id="IPR051474">
    <property type="entry name" value="Anti-sigma-K/W_factor"/>
</dbReference>
<dbReference type="AlphaFoldDB" id="A0A4Q7J994"/>
<dbReference type="GO" id="GO:0016020">
    <property type="term" value="C:membrane"/>
    <property type="evidence" value="ECO:0007669"/>
    <property type="project" value="UniProtKB-SubCell"/>
</dbReference>
<feature type="domain" description="Putative zinc-finger" evidence="8">
    <location>
        <begin position="9"/>
        <end position="36"/>
    </location>
</feature>
<name>A0A4Q7J994_9PSEU</name>
<proteinExistence type="predicted"/>
<keyword evidence="3 7" id="KW-1133">Transmembrane helix</keyword>
<evidence type="ECO:0000256" key="2">
    <source>
        <dbReference type="ARBA" id="ARBA00022692"/>
    </source>
</evidence>
<sequence>MTTQHHAHLLGAYVLGALDEREVRAVEEHLATCRQCVAELDELRAIDRALGEVPPEALLDGPPEGGDLMLQRTLREVRAERGGRERRRRVGTGIVAAVVAVVFVGGGVVVGRVTTPPQVVTATPANPAGTKVSSVTDPGTGVRMTATVKPAAGWVRTTIDVAGIPEGQKCRIVVVDTDGGRHEAGSWLVSKKGATEGATLDGSALVPPDKVAAVEVENFDGKRFVSAKL</sequence>
<keyword evidence="6" id="KW-0804">Transcription</keyword>
<dbReference type="GO" id="GO:0006417">
    <property type="term" value="P:regulation of translation"/>
    <property type="evidence" value="ECO:0007669"/>
    <property type="project" value="TreeGrafter"/>
</dbReference>
<evidence type="ECO:0000313" key="10">
    <source>
        <dbReference type="Proteomes" id="UP000292003"/>
    </source>
</evidence>
<dbReference type="Proteomes" id="UP000292003">
    <property type="component" value="Unassembled WGS sequence"/>
</dbReference>
<dbReference type="Pfam" id="PF13490">
    <property type="entry name" value="zf-HC2"/>
    <property type="match status" value="1"/>
</dbReference>
<keyword evidence="4" id="KW-0805">Transcription regulation</keyword>
<dbReference type="EMBL" id="SFCC01000005">
    <property type="protein sequence ID" value="RZQ63789.1"/>
    <property type="molecule type" value="Genomic_DNA"/>
</dbReference>
<evidence type="ECO:0000259" key="8">
    <source>
        <dbReference type="Pfam" id="PF13490"/>
    </source>
</evidence>
<evidence type="ECO:0000256" key="7">
    <source>
        <dbReference type="SAM" id="Phobius"/>
    </source>
</evidence>
<dbReference type="Gene3D" id="1.10.10.1320">
    <property type="entry name" value="Anti-sigma factor, zinc-finger domain"/>
    <property type="match status" value="1"/>
</dbReference>
<keyword evidence="10" id="KW-1185">Reference proteome</keyword>
<dbReference type="OrthoDB" id="5185837at2"/>
<dbReference type="PANTHER" id="PTHR37461">
    <property type="entry name" value="ANTI-SIGMA-K FACTOR RSKA"/>
    <property type="match status" value="1"/>
</dbReference>
<keyword evidence="2 7" id="KW-0812">Transmembrane</keyword>
<feature type="transmembrane region" description="Helical" evidence="7">
    <location>
        <begin position="90"/>
        <end position="110"/>
    </location>
</feature>
<evidence type="ECO:0000256" key="6">
    <source>
        <dbReference type="ARBA" id="ARBA00023163"/>
    </source>
</evidence>
<protein>
    <submittedName>
        <fullName evidence="9">Anti-sigma factor</fullName>
    </submittedName>
</protein>